<reference evidence="2 3" key="1">
    <citation type="submission" date="2019-02" db="EMBL/GenBank/DDBJ databases">
        <title>Draft genome sequences of novel Actinobacteria.</title>
        <authorList>
            <person name="Sahin N."/>
            <person name="Ay H."/>
            <person name="Saygin H."/>
        </authorList>
    </citation>
    <scope>NUCLEOTIDE SEQUENCE [LARGE SCALE GENOMIC DNA]</scope>
    <source>
        <strain evidence="2 3">JCM 30529</strain>
    </source>
</reference>
<keyword evidence="1" id="KW-0472">Membrane</keyword>
<keyword evidence="3" id="KW-1185">Reference proteome</keyword>
<sequence length="298" mass="32223">MLHVAINGEWTRRPGALILLVAVLFHGVTEVMQWLWPGRNFFRAYLDQATVDVWVLLVSVAVAAYGAVYGALVMWSRRSRPTVSGSPDAGLTRLRLRWLLVLMMPLLVATWQGRGAIQPLAPARAHEVIPERTGLVVALAGEFLVPLLALTGAVVLVRYGIRWLLPVLLVESLALVVAGTRAMIVFAGVLTLVGAALHGVRPSRRQTAMIVVVIAAATALISSTRAAAGREVFDAGAGSSGRLAALVDGATQMHTRHGQEAMLDDLVYRFDGNTFGAIIYDELRGYTPPWGWRRCGTT</sequence>
<dbReference type="EMBL" id="SMKE01000106">
    <property type="protein sequence ID" value="TDC00426.1"/>
    <property type="molecule type" value="Genomic_DNA"/>
</dbReference>
<dbReference type="Proteomes" id="UP000295626">
    <property type="component" value="Unassembled WGS sequence"/>
</dbReference>
<comment type="caution">
    <text evidence="2">The sequence shown here is derived from an EMBL/GenBank/DDBJ whole genome shotgun (WGS) entry which is preliminary data.</text>
</comment>
<feature type="transmembrane region" description="Helical" evidence="1">
    <location>
        <begin position="56"/>
        <end position="75"/>
    </location>
</feature>
<feature type="transmembrane region" description="Helical" evidence="1">
    <location>
        <begin position="208"/>
        <end position="228"/>
    </location>
</feature>
<keyword evidence="1" id="KW-0812">Transmembrane</keyword>
<evidence type="ECO:0000256" key="1">
    <source>
        <dbReference type="SAM" id="Phobius"/>
    </source>
</evidence>
<feature type="transmembrane region" description="Helical" evidence="1">
    <location>
        <begin position="173"/>
        <end position="196"/>
    </location>
</feature>
<feature type="transmembrane region" description="Helical" evidence="1">
    <location>
        <begin position="16"/>
        <end position="36"/>
    </location>
</feature>
<evidence type="ECO:0000313" key="2">
    <source>
        <dbReference type="EMBL" id="TDC00426.1"/>
    </source>
</evidence>
<name>A0ABY2DJL9_9ACTN</name>
<organism evidence="2 3">
    <name type="scientific">Micromonospora fluostatini</name>
    <dbReference type="NCBI Taxonomy" id="1629071"/>
    <lineage>
        <taxon>Bacteria</taxon>
        <taxon>Bacillati</taxon>
        <taxon>Actinomycetota</taxon>
        <taxon>Actinomycetes</taxon>
        <taxon>Micromonosporales</taxon>
        <taxon>Micromonosporaceae</taxon>
        <taxon>Micromonospora</taxon>
    </lineage>
</organism>
<proteinExistence type="predicted"/>
<evidence type="ECO:0000313" key="3">
    <source>
        <dbReference type="Proteomes" id="UP000295626"/>
    </source>
</evidence>
<feature type="transmembrane region" description="Helical" evidence="1">
    <location>
        <begin position="134"/>
        <end position="161"/>
    </location>
</feature>
<gene>
    <name evidence="2" type="ORF">E1091_04910</name>
</gene>
<keyword evidence="1" id="KW-1133">Transmembrane helix</keyword>
<accession>A0ABY2DJL9</accession>
<feature type="transmembrane region" description="Helical" evidence="1">
    <location>
        <begin position="96"/>
        <end position="114"/>
    </location>
</feature>
<protein>
    <submittedName>
        <fullName evidence="2">Uncharacterized protein</fullName>
    </submittedName>
</protein>